<evidence type="ECO:0000256" key="1">
    <source>
        <dbReference type="SAM" id="MobiDB-lite"/>
    </source>
</evidence>
<name>A0ABN8YVE2_RANTA</name>
<gene>
    <name evidence="2" type="ORF">MRATA1EN1_LOCUS13524</name>
</gene>
<feature type="region of interest" description="Disordered" evidence="1">
    <location>
        <begin position="1"/>
        <end position="98"/>
    </location>
</feature>
<evidence type="ECO:0000313" key="3">
    <source>
        <dbReference type="Proteomes" id="UP001176941"/>
    </source>
</evidence>
<organism evidence="2 3">
    <name type="scientific">Rangifer tarandus platyrhynchus</name>
    <name type="common">Svalbard reindeer</name>
    <dbReference type="NCBI Taxonomy" id="3082113"/>
    <lineage>
        <taxon>Eukaryota</taxon>
        <taxon>Metazoa</taxon>
        <taxon>Chordata</taxon>
        <taxon>Craniata</taxon>
        <taxon>Vertebrata</taxon>
        <taxon>Euteleostomi</taxon>
        <taxon>Mammalia</taxon>
        <taxon>Eutheria</taxon>
        <taxon>Laurasiatheria</taxon>
        <taxon>Artiodactyla</taxon>
        <taxon>Ruminantia</taxon>
        <taxon>Pecora</taxon>
        <taxon>Cervidae</taxon>
        <taxon>Odocoileinae</taxon>
        <taxon>Rangifer</taxon>
    </lineage>
</organism>
<reference evidence="2" key="1">
    <citation type="submission" date="2023-04" db="EMBL/GenBank/DDBJ databases">
        <authorList>
            <consortium name="ELIXIR-Norway"/>
        </authorList>
    </citation>
    <scope>NUCLEOTIDE SEQUENCE [LARGE SCALE GENOMIC DNA]</scope>
</reference>
<sequence length="98" mass="9723">MRAQEASGEVGGPGLTLSPHGLLPDAGPTAGEGPPMATMSAKNVQRGISYAGGPSPLASDRLWGEKPDSLAAVDSFSEGLSPARPAPPHAPQARAGLA</sequence>
<keyword evidence="3" id="KW-1185">Reference proteome</keyword>
<dbReference type="EMBL" id="OX459959">
    <property type="protein sequence ID" value="CAI9164562.1"/>
    <property type="molecule type" value="Genomic_DNA"/>
</dbReference>
<dbReference type="Proteomes" id="UP001176941">
    <property type="component" value="Chromosome 23"/>
</dbReference>
<accession>A0ABN8YVE2</accession>
<protein>
    <submittedName>
        <fullName evidence="2">Uncharacterized protein</fullName>
    </submittedName>
</protein>
<proteinExistence type="predicted"/>
<evidence type="ECO:0000313" key="2">
    <source>
        <dbReference type="EMBL" id="CAI9164562.1"/>
    </source>
</evidence>